<gene>
    <name evidence="1" type="ORF">XNOV1_A017917</name>
</gene>
<evidence type="ECO:0000313" key="2">
    <source>
        <dbReference type="Proteomes" id="UP001178508"/>
    </source>
</evidence>
<protein>
    <submittedName>
        <fullName evidence="1">Uncharacterized protein LOC109201250</fullName>
    </submittedName>
</protein>
<accession>A0AAV1G965</accession>
<keyword evidence="2" id="KW-1185">Reference proteome</keyword>
<reference evidence="1" key="1">
    <citation type="submission" date="2023-08" db="EMBL/GenBank/DDBJ databases">
        <authorList>
            <person name="Alioto T."/>
            <person name="Alioto T."/>
            <person name="Gomez Garrido J."/>
        </authorList>
    </citation>
    <scope>NUCLEOTIDE SEQUENCE</scope>
</reference>
<dbReference type="EMBL" id="OY660875">
    <property type="protein sequence ID" value="CAJ1069765.1"/>
    <property type="molecule type" value="Genomic_DNA"/>
</dbReference>
<name>A0AAV1G965_XYRNO</name>
<dbReference type="AlphaFoldDB" id="A0AAV1G965"/>
<sequence>MGLYRRKNESDPLEVASFLIDQLEGHGRLHGYKLHHLNCIQAGYVVTQSTEELQQVVHLWNTHVIRRSRNAVAPSGRSILKYTIPHLFGGQDHLKEVSLAAVEACKEECHQRGPHPCDETVFNMCCLIMTENFLHSPTTPDEAIELYLFL</sequence>
<organism evidence="1 2">
    <name type="scientific">Xyrichtys novacula</name>
    <name type="common">Pearly razorfish</name>
    <name type="synonym">Hemipteronotus novacula</name>
    <dbReference type="NCBI Taxonomy" id="13765"/>
    <lineage>
        <taxon>Eukaryota</taxon>
        <taxon>Metazoa</taxon>
        <taxon>Chordata</taxon>
        <taxon>Craniata</taxon>
        <taxon>Vertebrata</taxon>
        <taxon>Euteleostomi</taxon>
        <taxon>Actinopterygii</taxon>
        <taxon>Neopterygii</taxon>
        <taxon>Teleostei</taxon>
        <taxon>Neoteleostei</taxon>
        <taxon>Acanthomorphata</taxon>
        <taxon>Eupercaria</taxon>
        <taxon>Labriformes</taxon>
        <taxon>Labridae</taxon>
        <taxon>Xyrichtys</taxon>
    </lineage>
</organism>
<proteinExistence type="predicted"/>
<dbReference type="Proteomes" id="UP001178508">
    <property type="component" value="Chromosome 12"/>
</dbReference>
<evidence type="ECO:0000313" key="1">
    <source>
        <dbReference type="EMBL" id="CAJ1069765.1"/>
    </source>
</evidence>